<dbReference type="AlphaFoldDB" id="A0AAD1ESR8"/>
<dbReference type="SUPFAM" id="SSF64496">
    <property type="entry name" value="DNA-binding domain of intron-encoded endonucleases"/>
    <property type="match status" value="1"/>
</dbReference>
<dbReference type="Proteomes" id="UP000015560">
    <property type="component" value="Chromosome"/>
</dbReference>
<accession>A0AAD1ESR8</accession>
<dbReference type="Gene3D" id="3.90.75.20">
    <property type="match status" value="1"/>
</dbReference>
<dbReference type="RefSeq" id="WP_052253342.1">
    <property type="nucleotide sequence ID" value="NZ_AP012544.1"/>
</dbReference>
<organism evidence="1 2">
    <name type="scientific">Lacticaseibacillus casei DSM 20011 = JCM 1134 = ATCC 393</name>
    <dbReference type="NCBI Taxonomy" id="1423732"/>
    <lineage>
        <taxon>Bacteria</taxon>
        <taxon>Bacillati</taxon>
        <taxon>Bacillota</taxon>
        <taxon>Bacilli</taxon>
        <taxon>Lactobacillales</taxon>
        <taxon>Lactobacillaceae</taxon>
        <taxon>Lacticaseibacillus</taxon>
    </lineage>
</organism>
<dbReference type="GeneID" id="45550016"/>
<reference evidence="1 2" key="1">
    <citation type="journal article" date="2013" name="PLoS ONE">
        <title>Genomic Adaptation of the Lactobacillus casei Group.</title>
        <authorList>
            <person name="Toh H."/>
            <person name="Oshima K."/>
            <person name="Nakano A."/>
            <person name="Takahata M."/>
            <person name="Murakami M."/>
            <person name="Takaki T."/>
            <person name="Nishiyama H."/>
            <person name="Igimi S."/>
            <person name="Hattori M."/>
            <person name="Morita H."/>
        </authorList>
    </citation>
    <scope>NUCLEOTIDE SEQUENCE [LARGE SCALE GENOMIC DNA]</scope>
    <source>
        <strain evidence="1 2">ATCC 393</strain>
    </source>
</reference>
<dbReference type="InterPro" id="IPR044925">
    <property type="entry name" value="His-Me_finger_sf"/>
</dbReference>
<gene>
    <name evidence="1" type="ORF">LBCZ_1370</name>
</gene>
<evidence type="ECO:0000313" key="2">
    <source>
        <dbReference type="Proteomes" id="UP000015560"/>
    </source>
</evidence>
<protein>
    <submittedName>
        <fullName evidence="1">Endodeoxyribonuclease</fullName>
    </submittedName>
</protein>
<evidence type="ECO:0000313" key="1">
    <source>
        <dbReference type="EMBL" id="BAN74538.1"/>
    </source>
</evidence>
<dbReference type="EMBL" id="AP012544">
    <property type="protein sequence ID" value="BAN74538.1"/>
    <property type="molecule type" value="Genomic_DNA"/>
</dbReference>
<proteinExistence type="predicted"/>
<dbReference type="SUPFAM" id="SSF54060">
    <property type="entry name" value="His-Me finger endonucleases"/>
    <property type="match status" value="1"/>
</dbReference>
<name>A0AAD1ESR8_LACCA</name>
<sequence>MNTIEKEPYVDFEAIAVIVAKVDLRDLYQIGDKLPLNSPYLPEVVQCPAPFSHYAVSQSGMVYSRKFNRPLLQRVNNCGYKAVHVVKDDNKALFTGVHRLIALTFCDNKWKLKEVSHIDDNKLNNCASNLEFITRKDNLNKVHRQKLMKSAGGHGRSVRKVNDDGSFQEYRSIKSAAEANGLSNTSVAGSANGTLHLNKPFYFSFVK</sequence>